<dbReference type="SFLD" id="SFLDS00003">
    <property type="entry name" value="Haloacid_Dehalogenase"/>
    <property type="match status" value="1"/>
</dbReference>
<keyword evidence="5" id="KW-0119">Carbohydrate metabolism</keyword>
<dbReference type="Proteomes" id="UP000229974">
    <property type="component" value="Unassembled WGS sequence"/>
</dbReference>
<evidence type="ECO:0000313" key="7">
    <source>
        <dbReference type="Proteomes" id="UP000229974"/>
    </source>
</evidence>
<dbReference type="EMBL" id="NEEW01000001">
    <property type="protein sequence ID" value="PJD89383.1"/>
    <property type="molecule type" value="Genomic_DNA"/>
</dbReference>
<keyword evidence="4" id="KW-0460">Magnesium</keyword>
<dbReference type="AlphaFoldDB" id="A0A2G5A848"/>
<comment type="cofactor">
    <cofactor evidence="1">
        <name>Mg(2+)</name>
        <dbReference type="ChEBI" id="CHEBI:18420"/>
    </cofactor>
</comment>
<dbReference type="Gene3D" id="3.40.50.1000">
    <property type="entry name" value="HAD superfamily/HAD-like"/>
    <property type="match status" value="1"/>
</dbReference>
<dbReference type="InterPro" id="IPR036412">
    <property type="entry name" value="HAD-like_sf"/>
</dbReference>
<dbReference type="PANTHER" id="PTHR46193:SF18">
    <property type="entry name" value="HEXITOL PHOSPHATASE B"/>
    <property type="match status" value="1"/>
</dbReference>
<dbReference type="RefSeq" id="WP_015572355.1">
    <property type="nucleotide sequence ID" value="NZ_AMGJ01000020.1"/>
</dbReference>
<organism evidence="6 7">
    <name type="scientific">Enterobacter hormaechei</name>
    <dbReference type="NCBI Taxonomy" id="158836"/>
    <lineage>
        <taxon>Bacteria</taxon>
        <taxon>Pseudomonadati</taxon>
        <taxon>Pseudomonadota</taxon>
        <taxon>Gammaproteobacteria</taxon>
        <taxon>Enterobacterales</taxon>
        <taxon>Enterobacteriaceae</taxon>
        <taxon>Enterobacter</taxon>
        <taxon>Enterobacter cloacae complex</taxon>
    </lineage>
</organism>
<evidence type="ECO:0000256" key="4">
    <source>
        <dbReference type="ARBA" id="ARBA00022842"/>
    </source>
</evidence>
<reference evidence="6 7" key="1">
    <citation type="journal article" date="2017" name="J. Antimicrob. Chemother.">
        <title>Characterization of the population structure, drug resistance mechanisms and plasmids of the community-associated Enterobacter cloacae complex in China.</title>
        <authorList>
            <person name="Zhou K."/>
            <person name="Yu W."/>
            <person name="Cao X."/>
            <person name="Shen P."/>
            <person name="Lu H."/>
            <person name="Luo Q."/>
            <person name="Rossen J.W.A."/>
            <person name="Xiao Y."/>
        </authorList>
    </citation>
    <scope>NUCLEOTIDE SEQUENCE [LARGE SCALE GENOMIC DNA]</scope>
    <source>
        <strain evidence="6 7">ECC904</strain>
    </source>
</reference>
<gene>
    <name evidence="6" type="ORF">B9Q30_02370</name>
</gene>
<dbReference type="PANTHER" id="PTHR46193">
    <property type="entry name" value="6-PHOSPHOGLUCONATE PHOSPHATASE"/>
    <property type="match status" value="1"/>
</dbReference>
<dbReference type="InterPro" id="IPR051600">
    <property type="entry name" value="Beta-PGM-like"/>
</dbReference>
<dbReference type="InterPro" id="IPR023198">
    <property type="entry name" value="PGP-like_dom2"/>
</dbReference>
<keyword evidence="6" id="KW-0378">Hydrolase</keyword>
<dbReference type="NCBIfam" id="TIGR01549">
    <property type="entry name" value="HAD-SF-IA-v1"/>
    <property type="match status" value="1"/>
</dbReference>
<dbReference type="Pfam" id="PF13419">
    <property type="entry name" value="HAD_2"/>
    <property type="match status" value="1"/>
</dbReference>
<accession>A0A2G5A848</accession>
<dbReference type="PRINTS" id="PR00413">
    <property type="entry name" value="HADHALOGNASE"/>
</dbReference>
<evidence type="ECO:0000256" key="5">
    <source>
        <dbReference type="ARBA" id="ARBA00023277"/>
    </source>
</evidence>
<sequence length="221" mass="24351">MMDVKAVIFDMDGVIIDSEGLWRQAQKAALAGWRAEVSDEECESLTKGKRLDEIARTWCEYCKLEADPEMIEAAIRLRIIELIGREGKAIEGIYDVMSYFREAGYRIALATSSSHEIVHAVLKKLRMGHYFEVICSADDERYGKPHPAVYLSALRKLGLTASQCIVIEDSQSGYRAALSAGLKTLIVSPACHHASFNNASGRYASMHALLETLAVPAPEAG</sequence>
<dbReference type="InterPro" id="IPR041492">
    <property type="entry name" value="HAD_2"/>
</dbReference>
<evidence type="ECO:0000256" key="2">
    <source>
        <dbReference type="ARBA" id="ARBA00006171"/>
    </source>
</evidence>
<name>A0A2G5A848_9ENTR</name>
<dbReference type="InterPro" id="IPR006439">
    <property type="entry name" value="HAD-SF_hydro_IA"/>
</dbReference>
<dbReference type="NCBIfam" id="TIGR01509">
    <property type="entry name" value="HAD-SF-IA-v3"/>
    <property type="match status" value="1"/>
</dbReference>
<dbReference type="GO" id="GO:0046872">
    <property type="term" value="F:metal ion binding"/>
    <property type="evidence" value="ECO:0007669"/>
    <property type="project" value="UniProtKB-KW"/>
</dbReference>
<keyword evidence="3" id="KW-0479">Metal-binding</keyword>
<dbReference type="GO" id="GO:0016787">
    <property type="term" value="F:hydrolase activity"/>
    <property type="evidence" value="ECO:0007669"/>
    <property type="project" value="UniProtKB-KW"/>
</dbReference>
<dbReference type="SFLD" id="SFLDG01135">
    <property type="entry name" value="C1.5.6:_HAD__Beta-PGM__Phospha"/>
    <property type="match status" value="1"/>
</dbReference>
<dbReference type="SUPFAM" id="SSF56784">
    <property type="entry name" value="HAD-like"/>
    <property type="match status" value="1"/>
</dbReference>
<dbReference type="InterPro" id="IPR023214">
    <property type="entry name" value="HAD_sf"/>
</dbReference>
<dbReference type="Gene3D" id="1.10.150.240">
    <property type="entry name" value="Putative phosphatase, domain 2"/>
    <property type="match status" value="1"/>
</dbReference>
<evidence type="ECO:0000256" key="1">
    <source>
        <dbReference type="ARBA" id="ARBA00001946"/>
    </source>
</evidence>
<comment type="similarity">
    <text evidence="2">Belongs to the HAD-like hydrolase superfamily. CbbY/CbbZ/Gph/YieH family.</text>
</comment>
<comment type="caution">
    <text evidence="6">The sequence shown here is derived from an EMBL/GenBank/DDBJ whole genome shotgun (WGS) entry which is preliminary data.</text>
</comment>
<evidence type="ECO:0000313" key="6">
    <source>
        <dbReference type="EMBL" id="PJD89383.1"/>
    </source>
</evidence>
<dbReference type="STRING" id="299766.BFV68_14400"/>
<evidence type="ECO:0000256" key="3">
    <source>
        <dbReference type="ARBA" id="ARBA00022723"/>
    </source>
</evidence>
<proteinExistence type="inferred from homology"/>
<dbReference type="CDD" id="cd07505">
    <property type="entry name" value="HAD_BPGM-like"/>
    <property type="match status" value="1"/>
</dbReference>
<dbReference type="SFLD" id="SFLDG01129">
    <property type="entry name" value="C1.5:_HAD__Beta-PGM__Phosphata"/>
    <property type="match status" value="1"/>
</dbReference>
<dbReference type="OrthoDB" id="9800058at2"/>
<protein>
    <submittedName>
        <fullName evidence="6">HAD family hydrolase</fullName>
    </submittedName>
</protein>